<evidence type="ECO:0000256" key="1">
    <source>
        <dbReference type="ARBA" id="ARBA00022714"/>
    </source>
</evidence>
<evidence type="ECO:0000313" key="6">
    <source>
        <dbReference type="Proteomes" id="UP000053475"/>
    </source>
</evidence>
<proteinExistence type="predicted"/>
<accession>A0A0C1E6M0</accession>
<evidence type="ECO:0000256" key="2">
    <source>
        <dbReference type="ARBA" id="ARBA00023014"/>
    </source>
</evidence>
<evidence type="ECO:0000259" key="4">
    <source>
        <dbReference type="PROSITE" id="PS51384"/>
    </source>
</evidence>
<dbReference type="Pfam" id="PF00111">
    <property type="entry name" value="Fer2"/>
    <property type="match status" value="1"/>
</dbReference>
<dbReference type="InterPro" id="IPR017938">
    <property type="entry name" value="Riboflavin_synthase-like_b-brl"/>
</dbReference>
<evidence type="ECO:0000313" key="5">
    <source>
        <dbReference type="EMBL" id="KIA75768.1"/>
    </source>
</evidence>
<dbReference type="PROSITE" id="PS51340">
    <property type="entry name" value="MOSC"/>
    <property type="match status" value="1"/>
</dbReference>
<dbReference type="InterPro" id="IPR005302">
    <property type="entry name" value="MoCF_Sase_C"/>
</dbReference>
<keyword evidence="1" id="KW-0001">2Fe-2S</keyword>
<dbReference type="Gene3D" id="2.40.30.10">
    <property type="entry name" value="Translation factors"/>
    <property type="match status" value="1"/>
</dbReference>
<dbReference type="Pfam" id="PF03475">
    <property type="entry name" value="YiiM_3-alpha"/>
    <property type="match status" value="1"/>
</dbReference>
<feature type="domain" description="MOSC" evidence="3">
    <location>
        <begin position="47"/>
        <end position="185"/>
    </location>
</feature>
<dbReference type="Pfam" id="PF03473">
    <property type="entry name" value="MOSC"/>
    <property type="match status" value="1"/>
</dbReference>
<keyword evidence="5" id="KW-0489">Methyltransferase</keyword>
<dbReference type="GO" id="GO:0008168">
    <property type="term" value="F:methyltransferase activity"/>
    <property type="evidence" value="ECO:0007669"/>
    <property type="project" value="UniProtKB-KW"/>
</dbReference>
<dbReference type="CDD" id="cd00207">
    <property type="entry name" value="fer2"/>
    <property type="match status" value="1"/>
</dbReference>
<dbReference type="InterPro" id="IPR039261">
    <property type="entry name" value="FNR_nucleotide-bd"/>
</dbReference>
<keyword evidence="5" id="KW-0808">Transferase</keyword>
<dbReference type="EMBL" id="JOMC01000037">
    <property type="protein sequence ID" value="KIA75768.1"/>
    <property type="molecule type" value="Genomic_DNA"/>
</dbReference>
<dbReference type="PROSITE" id="PS51384">
    <property type="entry name" value="FAD_FR"/>
    <property type="match status" value="1"/>
</dbReference>
<organism evidence="5 6">
    <name type="scientific">Aspergillus ustus</name>
    <dbReference type="NCBI Taxonomy" id="40382"/>
    <lineage>
        <taxon>Eukaryota</taxon>
        <taxon>Fungi</taxon>
        <taxon>Dikarya</taxon>
        <taxon>Ascomycota</taxon>
        <taxon>Pezizomycotina</taxon>
        <taxon>Eurotiomycetes</taxon>
        <taxon>Eurotiomycetidae</taxon>
        <taxon>Eurotiales</taxon>
        <taxon>Aspergillaceae</taxon>
        <taxon>Aspergillus</taxon>
        <taxon>Aspergillus subgen. Nidulantes</taxon>
    </lineage>
</organism>
<dbReference type="GO" id="GO:0030151">
    <property type="term" value="F:molybdenum ion binding"/>
    <property type="evidence" value="ECO:0007669"/>
    <property type="project" value="InterPro"/>
</dbReference>
<dbReference type="InterPro" id="IPR012675">
    <property type="entry name" value="Beta-grasp_dom_sf"/>
</dbReference>
<comment type="caution">
    <text evidence="5">The sequence shown here is derived from an EMBL/GenBank/DDBJ whole genome shotgun (WGS) entry which is preliminary data.</text>
</comment>
<evidence type="ECO:0000259" key="3">
    <source>
        <dbReference type="PROSITE" id="PS51340"/>
    </source>
</evidence>
<protein>
    <submittedName>
        <fullName evidence="5">Vanillate O-demethylase oxidoreductase</fullName>
    </submittedName>
</protein>
<dbReference type="SUPFAM" id="SSF63380">
    <property type="entry name" value="Riboflavin synthase domain-like"/>
    <property type="match status" value="1"/>
</dbReference>
<sequence>MVAFQDTDPELIKALEKPWSVDTLTQVRTGKVEPTFSTREPSAIYKQLRTGAITVTTLGCEGDEHAYELGGGPEKALLQYSALHYPRWKTELPQSDDALFVPGTFGENLVATCANERNVCIGDVVRIGGQVIAQVTGPRQPCYKLNRRFQVEDMATRSQELFRTGWFYHILKEGTIQAGDKIVLLERPNPEWTVARIQFYLYHDMRNEKTMRDILEIKELGSESRGIFTNRLEKHFENQVGKSLTTWNGYRILDKTIETPRIYSFALEALAPLEVPTVVAPGCHVRVRLGGKLVRTYSVVTGDSNRFRLAIALSESSRGGSKYVHEKLHPGDIIQIGPITSSFPLAGSADHHVFIAGGIGITAFIASAQHCERQGMSYHLHYLVRSADDIALKLLLAEFGSNVTIYDKSSGKMFNTRTVLNKINDQNHVYCCGPRRLHDSVLTTANEFGINPLNLHFEAFEAATSGDPFTAQLAESKISVDIEENQTLLDVLREAGFDVPSSCEAGNCGTCRLRTSLPLRKYRAHLSAWTFFSSLYPLHTLFYIAQPMSSPEHEYSAPEALLPHTESDRKIGCASVSLIFIANAIGFSSPLH</sequence>
<feature type="domain" description="FAD-binding FR-type" evidence="4">
    <location>
        <begin position="245"/>
        <end position="346"/>
    </location>
</feature>
<dbReference type="Proteomes" id="UP000053475">
    <property type="component" value="Unassembled WGS sequence"/>
</dbReference>
<dbReference type="GO" id="GO:0032259">
    <property type="term" value="P:methylation"/>
    <property type="evidence" value="ECO:0007669"/>
    <property type="project" value="UniProtKB-KW"/>
</dbReference>
<dbReference type="InterPro" id="IPR011037">
    <property type="entry name" value="Pyrv_Knase-like_insert_dom_sf"/>
</dbReference>
<dbReference type="CDD" id="cd06185">
    <property type="entry name" value="PDR_like"/>
    <property type="match status" value="1"/>
</dbReference>
<dbReference type="PRINTS" id="PR00409">
    <property type="entry name" value="PHDIOXRDTASE"/>
</dbReference>
<dbReference type="InterPro" id="IPR005163">
    <property type="entry name" value="Tri_helical_YiiM-like"/>
</dbReference>
<dbReference type="SUPFAM" id="SSF50800">
    <property type="entry name" value="PK beta-barrel domain-like"/>
    <property type="match status" value="1"/>
</dbReference>
<reference evidence="5 6" key="1">
    <citation type="submission" date="2014-11" db="EMBL/GenBank/DDBJ databases">
        <title>Genomics derived discovery of secondary metabolites biosynthetic gene clusters in Aspergillus ustus.</title>
        <authorList>
            <person name="Pi B."/>
            <person name="Dai F."/>
            <person name="Song X."/>
            <person name="Zhu C."/>
            <person name="Li H."/>
            <person name="Yu D."/>
        </authorList>
    </citation>
    <scope>NUCLEOTIDE SEQUENCE [LARGE SCALE GENOMIC DNA]</scope>
    <source>
        <strain evidence="5 6">3.3904</strain>
    </source>
</reference>
<dbReference type="AlphaFoldDB" id="A0A0C1E6M0"/>
<keyword evidence="1" id="KW-0408">Iron</keyword>
<dbReference type="InterPro" id="IPR036010">
    <property type="entry name" value="2Fe-2S_ferredoxin-like_sf"/>
</dbReference>
<dbReference type="SUPFAM" id="SSF52343">
    <property type="entry name" value="Ferredoxin reductase-like, C-terminal NADP-linked domain"/>
    <property type="match status" value="1"/>
</dbReference>
<dbReference type="Gene3D" id="3.40.50.80">
    <property type="entry name" value="Nucleotide-binding domain of ferredoxin-NADP reductase (FNR) module"/>
    <property type="match status" value="1"/>
</dbReference>
<dbReference type="GO" id="GO:0051537">
    <property type="term" value="F:2 iron, 2 sulfur cluster binding"/>
    <property type="evidence" value="ECO:0007669"/>
    <property type="project" value="UniProtKB-KW"/>
</dbReference>
<dbReference type="GO" id="GO:0030170">
    <property type="term" value="F:pyridoxal phosphate binding"/>
    <property type="evidence" value="ECO:0007669"/>
    <property type="project" value="InterPro"/>
</dbReference>
<name>A0A0C1E6M0_ASPUT</name>
<dbReference type="SUPFAM" id="SSF54292">
    <property type="entry name" value="2Fe-2S ferredoxin-like"/>
    <property type="match status" value="1"/>
</dbReference>
<keyword evidence="1" id="KW-0479">Metal-binding</keyword>
<gene>
    <name evidence="5" type="ORF">HK57_00454</name>
</gene>
<keyword evidence="2" id="KW-0411">Iron-sulfur</keyword>
<dbReference type="InterPro" id="IPR006058">
    <property type="entry name" value="2Fe2S_fd_BS"/>
</dbReference>
<dbReference type="PROSITE" id="PS00197">
    <property type="entry name" value="2FE2S_FER_1"/>
    <property type="match status" value="1"/>
</dbReference>
<dbReference type="InterPro" id="IPR017927">
    <property type="entry name" value="FAD-bd_FR_type"/>
</dbReference>
<dbReference type="Gene3D" id="3.10.20.30">
    <property type="match status" value="1"/>
</dbReference>
<dbReference type="Gene3D" id="2.40.33.20">
    <property type="entry name" value="PK beta-barrel domain-like"/>
    <property type="match status" value="1"/>
</dbReference>
<keyword evidence="6" id="KW-1185">Reference proteome</keyword>
<dbReference type="InterPro" id="IPR001041">
    <property type="entry name" value="2Fe-2S_ferredoxin-type"/>
</dbReference>
<dbReference type="GO" id="GO:0016491">
    <property type="term" value="F:oxidoreductase activity"/>
    <property type="evidence" value="ECO:0007669"/>
    <property type="project" value="InterPro"/>
</dbReference>
<dbReference type="InterPro" id="IPR052353">
    <property type="entry name" value="Benzoxazolinone_Detox_Enz"/>
</dbReference>
<dbReference type="PANTHER" id="PTHR30212:SF2">
    <property type="entry name" value="PROTEIN YIIM"/>
    <property type="match status" value="1"/>
</dbReference>
<dbReference type="PANTHER" id="PTHR30212">
    <property type="entry name" value="PROTEIN YIIM"/>
    <property type="match status" value="1"/>
</dbReference>